<evidence type="ECO:0000313" key="2">
    <source>
        <dbReference type="EMBL" id="KAG5512794.1"/>
    </source>
</evidence>
<feature type="region of interest" description="Disordered" evidence="1">
    <location>
        <begin position="101"/>
        <end position="120"/>
    </location>
</feature>
<evidence type="ECO:0000313" key="4">
    <source>
        <dbReference type="Proteomes" id="UP000823749"/>
    </source>
</evidence>
<dbReference type="PANTHER" id="PTHR35461">
    <property type="entry name" value="BNAANNG14610D PROTEIN"/>
    <property type="match status" value="1"/>
</dbReference>
<evidence type="ECO:0008006" key="5">
    <source>
        <dbReference type="Google" id="ProtNLM"/>
    </source>
</evidence>
<keyword evidence="4" id="KW-1185">Reference proteome</keyword>
<sequence length="204" mass="23782">MSEPQMLQRKSVQNTKIFLHKTLQNLKSVLIGGYQKLPKSRSLNPNSQNVQQLDDFYKDFSEIWESDNEKMKKNKKTSAFAKELEEEEGEERNSLINRDEEREMEVKKTGRNSREGKRGEPCHVIANGGCVLAQKMKELEMMDVNDVDHVLDIEEVLHLYSRLKSPVYLDIVNKFFMDMYSEFFLPQPSTSITNSSRRLGPLKF</sequence>
<dbReference type="PANTHER" id="PTHR35461:SF1">
    <property type="entry name" value="LOW PROTEIN: ATP-DEPENDENT RNA HELICASE-LIKE PROTEIN"/>
    <property type="match status" value="1"/>
</dbReference>
<dbReference type="EMBL" id="JACTNZ010000039">
    <property type="protein sequence ID" value="KAG5512794.1"/>
    <property type="molecule type" value="Genomic_DNA"/>
</dbReference>
<reference evidence="2" key="1">
    <citation type="submission" date="2020-08" db="EMBL/GenBank/DDBJ databases">
        <title>Plant Genome Project.</title>
        <authorList>
            <person name="Zhang R.-G."/>
        </authorList>
    </citation>
    <scope>NUCLEOTIDE SEQUENCE</scope>
    <source>
        <strain evidence="2">WSP0</strain>
        <tissue evidence="2">Leaf</tissue>
    </source>
</reference>
<proteinExistence type="predicted"/>
<name>A0AAV6HNI2_9ERIC</name>
<organism evidence="2 4">
    <name type="scientific">Rhododendron griersonianum</name>
    <dbReference type="NCBI Taxonomy" id="479676"/>
    <lineage>
        <taxon>Eukaryota</taxon>
        <taxon>Viridiplantae</taxon>
        <taxon>Streptophyta</taxon>
        <taxon>Embryophyta</taxon>
        <taxon>Tracheophyta</taxon>
        <taxon>Spermatophyta</taxon>
        <taxon>Magnoliopsida</taxon>
        <taxon>eudicotyledons</taxon>
        <taxon>Gunneridae</taxon>
        <taxon>Pentapetalae</taxon>
        <taxon>asterids</taxon>
        <taxon>Ericales</taxon>
        <taxon>Ericaceae</taxon>
        <taxon>Ericoideae</taxon>
        <taxon>Rhodoreae</taxon>
        <taxon>Rhododendron</taxon>
    </lineage>
</organism>
<dbReference type="Proteomes" id="UP000823749">
    <property type="component" value="Chromosome 12"/>
</dbReference>
<accession>A0AAV6HNI2</accession>
<gene>
    <name evidence="3" type="ORF">RHGRI_035290</name>
    <name evidence="2" type="ORF">RHGRI_038816</name>
</gene>
<comment type="caution">
    <text evidence="2">The sequence shown here is derived from an EMBL/GenBank/DDBJ whole genome shotgun (WGS) entry which is preliminary data.</text>
</comment>
<dbReference type="AlphaFoldDB" id="A0AAV6HNI2"/>
<dbReference type="EMBL" id="JACTNZ010000012">
    <property type="protein sequence ID" value="KAG5523426.1"/>
    <property type="molecule type" value="Genomic_DNA"/>
</dbReference>
<evidence type="ECO:0000313" key="3">
    <source>
        <dbReference type="EMBL" id="KAG5523426.1"/>
    </source>
</evidence>
<protein>
    <recommendedName>
        <fullName evidence="5">Ovate family protein</fullName>
    </recommendedName>
</protein>
<evidence type="ECO:0000256" key="1">
    <source>
        <dbReference type="SAM" id="MobiDB-lite"/>
    </source>
</evidence>